<evidence type="ECO:0008006" key="5">
    <source>
        <dbReference type="Google" id="ProtNLM"/>
    </source>
</evidence>
<dbReference type="SUPFAM" id="SSF82657">
    <property type="entry name" value="BolA-like"/>
    <property type="match status" value="1"/>
</dbReference>
<evidence type="ECO:0000313" key="4">
    <source>
        <dbReference type="Proteomes" id="UP000707071"/>
    </source>
</evidence>
<reference evidence="3 4" key="1">
    <citation type="journal article" date="2020" name="bioRxiv">
        <title>Whole genome comparisons of ergot fungi reveals the divergence and evolution of species within the genus Claviceps are the result of varying mechanisms driving genome evolution and host range expansion.</title>
        <authorList>
            <person name="Wyka S.A."/>
            <person name="Mondo S.J."/>
            <person name="Liu M."/>
            <person name="Dettman J."/>
            <person name="Nalam V."/>
            <person name="Broders K.D."/>
        </authorList>
    </citation>
    <scope>NUCLEOTIDE SEQUENCE [LARGE SCALE GENOMIC DNA]</scope>
    <source>
        <strain evidence="3 4">Clav52</strain>
    </source>
</reference>
<dbReference type="Proteomes" id="UP000707071">
    <property type="component" value="Unassembled WGS sequence"/>
</dbReference>
<evidence type="ECO:0000256" key="2">
    <source>
        <dbReference type="SAM" id="MobiDB-lite"/>
    </source>
</evidence>
<dbReference type="GO" id="GO:0005634">
    <property type="term" value="C:nucleus"/>
    <property type="evidence" value="ECO:0007669"/>
    <property type="project" value="TreeGrafter"/>
</dbReference>
<dbReference type="EMBL" id="SRRH01000603">
    <property type="protein sequence ID" value="KAG6286788.1"/>
    <property type="molecule type" value="Genomic_DNA"/>
</dbReference>
<dbReference type="GO" id="GO:0006879">
    <property type="term" value="P:intracellular iron ion homeostasis"/>
    <property type="evidence" value="ECO:0007669"/>
    <property type="project" value="InterPro"/>
</dbReference>
<dbReference type="InterPro" id="IPR045115">
    <property type="entry name" value="BOL2"/>
</dbReference>
<dbReference type="PANTHER" id="PTHR12735">
    <property type="entry name" value="BOLA-LIKE PROTEIN-RELATED"/>
    <property type="match status" value="1"/>
</dbReference>
<evidence type="ECO:0000313" key="3">
    <source>
        <dbReference type="EMBL" id="KAG6286788.1"/>
    </source>
</evidence>
<dbReference type="GO" id="GO:0051604">
    <property type="term" value="P:protein maturation"/>
    <property type="evidence" value="ECO:0007669"/>
    <property type="project" value="InterPro"/>
</dbReference>
<dbReference type="GO" id="GO:0051537">
    <property type="term" value="F:2 iron, 2 sulfur cluster binding"/>
    <property type="evidence" value="ECO:0007669"/>
    <property type="project" value="InterPro"/>
</dbReference>
<protein>
    <recommendedName>
        <fullName evidence="5">BolA domain protein</fullName>
    </recommendedName>
</protein>
<gene>
    <name evidence="3" type="ORF">E4U09_006576</name>
</gene>
<feature type="compositionally biased region" description="Gly residues" evidence="2">
    <location>
        <begin position="154"/>
        <end position="164"/>
    </location>
</feature>
<accession>A0A9P7QCE1</accession>
<comment type="similarity">
    <text evidence="1">Belongs to the BolA/IbaG family.</text>
</comment>
<dbReference type="GO" id="GO:0005829">
    <property type="term" value="C:cytosol"/>
    <property type="evidence" value="ECO:0007669"/>
    <property type="project" value="TreeGrafter"/>
</dbReference>
<keyword evidence="4" id="KW-1185">Reference proteome</keyword>
<dbReference type="Pfam" id="PF01722">
    <property type="entry name" value="BolA"/>
    <property type="match status" value="1"/>
</dbReference>
<feature type="region of interest" description="Disordered" evidence="2">
    <location>
        <begin position="136"/>
        <end position="164"/>
    </location>
</feature>
<sequence length="164" mass="17666">MGDEAAMEALNNSHVRFRKYQLLRNGASADAILKDGAVPPDNFTHPGLFLSAVPAPKLNTMAQITDASIREAITHRLQATHVEVADMSGGCGQAFTCLIVSPEFKGLNSLKRHRLINAALKEEIAAIHAWTAKCQTPEEWERDRSKTGPSMEGTVGGQVEGTSA</sequence>
<organism evidence="3 4">
    <name type="scientific">Claviceps aff. purpurea</name>
    <dbReference type="NCBI Taxonomy" id="1967640"/>
    <lineage>
        <taxon>Eukaryota</taxon>
        <taxon>Fungi</taxon>
        <taxon>Dikarya</taxon>
        <taxon>Ascomycota</taxon>
        <taxon>Pezizomycotina</taxon>
        <taxon>Sordariomycetes</taxon>
        <taxon>Hypocreomycetidae</taxon>
        <taxon>Hypocreales</taxon>
        <taxon>Clavicipitaceae</taxon>
        <taxon>Claviceps</taxon>
    </lineage>
</organism>
<dbReference type="InterPro" id="IPR036065">
    <property type="entry name" value="BolA-like_sf"/>
</dbReference>
<name>A0A9P7QCE1_9HYPO</name>
<evidence type="ECO:0000256" key="1">
    <source>
        <dbReference type="RuleBase" id="RU003860"/>
    </source>
</evidence>
<dbReference type="PANTHER" id="PTHR12735:SF27">
    <property type="entry name" value="BOLA-LIKE PROTEIN 2"/>
    <property type="match status" value="1"/>
</dbReference>
<comment type="caution">
    <text evidence="3">The sequence shown here is derived from an EMBL/GenBank/DDBJ whole genome shotgun (WGS) entry which is preliminary data.</text>
</comment>
<dbReference type="InterPro" id="IPR002634">
    <property type="entry name" value="BolA"/>
</dbReference>
<dbReference type="Gene3D" id="3.10.20.90">
    <property type="entry name" value="Phosphatidylinositol 3-kinase Catalytic Subunit, Chain A, domain 1"/>
    <property type="match status" value="1"/>
</dbReference>
<proteinExistence type="inferred from homology"/>
<dbReference type="AlphaFoldDB" id="A0A9P7QCE1"/>